<dbReference type="InterPro" id="IPR007183">
    <property type="entry name" value="UPF0280"/>
</dbReference>
<proteinExistence type="predicted"/>
<dbReference type="InterPro" id="IPR003374">
    <property type="entry name" value="ApbE-like_sf"/>
</dbReference>
<keyword evidence="2" id="KW-0449">Lipoprotein</keyword>
<dbReference type="HOGENOM" id="CLU_074757_1_0_7"/>
<accession>B8DN61</accession>
<dbReference type="STRING" id="883.DvMF_0044"/>
<dbReference type="EMBL" id="CP001197">
    <property type="protein sequence ID" value="ACL07005.1"/>
    <property type="molecule type" value="Genomic_DNA"/>
</dbReference>
<dbReference type="KEGG" id="dvm:DvMF_0044"/>
<dbReference type="Gene3D" id="3.10.520.10">
    <property type="entry name" value="ApbE-like domains"/>
    <property type="match status" value="1"/>
</dbReference>
<organism evidence="2">
    <name type="scientific">Nitratidesulfovibrio vulgaris (strain DSM 19637 / Miyazaki F)</name>
    <name type="common">Desulfovibrio vulgaris</name>
    <dbReference type="NCBI Taxonomy" id="883"/>
    <lineage>
        <taxon>Bacteria</taxon>
        <taxon>Pseudomonadati</taxon>
        <taxon>Thermodesulfobacteriota</taxon>
        <taxon>Desulfovibrionia</taxon>
        <taxon>Desulfovibrionales</taxon>
        <taxon>Desulfovibrionaceae</taxon>
        <taxon>Nitratidesulfovibrio</taxon>
    </lineage>
</organism>
<dbReference type="eggNOG" id="COG2122">
    <property type="taxonomic scope" value="Bacteria"/>
</dbReference>
<dbReference type="NCBIfam" id="NF003323">
    <property type="entry name" value="PRK04334.1-3"/>
    <property type="match status" value="1"/>
</dbReference>
<dbReference type="AlphaFoldDB" id="B8DN61"/>
<feature type="compositionally biased region" description="Basic and acidic residues" evidence="1">
    <location>
        <begin position="1"/>
        <end position="10"/>
    </location>
</feature>
<sequence>MSTRRNDTGKRPAPATPDAPTVHTDHVRGYRKRTARHPDEVVFQVVVEETDLWVTARSGLSGQPGQPVQPDLPDRIAAYVTELRGQIKAWMLLAPDFRTSLVPVPTPASAPEVARRMAHGADIAGVGPFAAVAGTVAQMVAERFAPVSPDIIVENGGDIYICSQRDRVVGLLPDPASGEMIGVVVKAADCPVSLCSSSATIGHSLSLGVGNIAAVRARDASLADAAATLFGNMLQGPDDVARVTERAAAMAHLGIEGVYAQCGGRVGIWGNMELAVA</sequence>
<protein>
    <submittedName>
        <fullName evidence="2">ApbE family lipoprotein</fullName>
    </submittedName>
</protein>
<reference evidence="2" key="1">
    <citation type="submission" date="2008-10" db="EMBL/GenBank/DDBJ databases">
        <title>Complete sequence of Desulfovibrio vulgaris str. 'Miyazaki F'.</title>
        <authorList>
            <person name="Lucas S."/>
            <person name="Copeland A."/>
            <person name="Lapidus A."/>
            <person name="Glavina del Rio T."/>
            <person name="Dalin E."/>
            <person name="Tice H."/>
            <person name="Bruce D."/>
            <person name="Goodwin L."/>
            <person name="Pitluck S."/>
            <person name="Sims D."/>
            <person name="Brettin T."/>
            <person name="Detter J.C."/>
            <person name="Han C."/>
            <person name="Larimer F."/>
            <person name="Land M."/>
            <person name="Hauser L."/>
            <person name="Kyrpides N."/>
            <person name="Mikhailova N."/>
            <person name="Hazen T.C."/>
            <person name="Richardson P."/>
        </authorList>
    </citation>
    <scope>NUCLEOTIDE SEQUENCE</scope>
    <source>
        <strain evidence="2">Miyazaki F</strain>
    </source>
</reference>
<evidence type="ECO:0000313" key="2">
    <source>
        <dbReference type="EMBL" id="ACL07005.1"/>
    </source>
</evidence>
<dbReference type="PIRSF" id="PIRSF006421">
    <property type="entry name" value="UCP006421"/>
    <property type="match status" value="1"/>
</dbReference>
<name>B8DN61_NITV9</name>
<feature type="region of interest" description="Disordered" evidence="1">
    <location>
        <begin position="1"/>
        <end position="27"/>
    </location>
</feature>
<evidence type="ECO:0000256" key="1">
    <source>
        <dbReference type="SAM" id="MobiDB-lite"/>
    </source>
</evidence>
<dbReference type="SUPFAM" id="SSF143631">
    <property type="entry name" value="ApbE-like"/>
    <property type="match status" value="1"/>
</dbReference>
<gene>
    <name evidence="2" type="ordered locus">DvMF_0044</name>
</gene>